<dbReference type="WBParaSite" id="maker-unitig_20202-snap-gene-0.2-mRNA-1">
    <property type="protein sequence ID" value="maker-unitig_20202-snap-gene-0.2-mRNA-1"/>
    <property type="gene ID" value="maker-unitig_20202-snap-gene-0.2"/>
</dbReference>
<feature type="compositionally biased region" description="Basic residues" evidence="1">
    <location>
        <begin position="587"/>
        <end position="600"/>
    </location>
</feature>
<keyword evidence="2" id="KW-1185">Reference proteome</keyword>
<dbReference type="AlphaFoldDB" id="A0A1I8F4E7"/>
<accession>A0A1I8F4E7</accession>
<sequence length="769" mass="83416">NFSILTCRTIGRWSPSKFTGGNGEKVQGATREKFLWRAAEDPQRSLRAACAGIGAGFVVLIVEFVVAKVWGTGSGSSRRASHCSSAQGGGLNNGCAAMSTRQTVSPVQAAVTSHPNRLSINNGGHGGQENDGFRMDELTQPAEQAAVATAEAPDLKLEEASTDSLRVELDEEDLPEFVAPRRYARRLNAPASATPRRTVRAASLADGTCQLFVFNSTFATATVLAGAAVLMKRQPGVPPGALCPTGYADDYCGAPKYKLFRDAKDFNVAKTLIDSEPASPSWPMKVLLGARSRQAARNRLVGGSGSCRLSISADLWMENQPNNAGKIENATVSGAGIGGINDGRSVQISLHGAAVGAVRPRPGHGDIQQQSAGDGAAVHHSRIRHRWEPGSTLLQLTAAAMMCASPRHRQPVGRCYRNVAVVTVPHNRASSPEPPSSRPIAAPVSFSSHQLVDFVVGLRRLSGQFCAWTSHRQKQPAKAAPRTQRWRWRRVSARINEDFATGQTGPEPKVAATFASEAAAAAAAARRQQADCHRAVTTAAAAERHKATIESFVRRRAVAAGGPYSNFEPGQRTPLEAKAAKNPWNSRNRRPWKRTQRRRMRSTDEKNDTSATEGPATDGGNGKATPRSFWRGQKQTDSVFYNLGRLSDAEAAPLLTEGNAEKPAPPPPRTQRQSRRLKRKRDCQPQFEKRPSWNCLLLAPLLNHAAECLPAVNPYELRCRFATRRWRPTSINRVDAHPVTASLGPKEGVIIGDVDIFWPRMQREFHACR</sequence>
<feature type="region of interest" description="Disordered" evidence="1">
    <location>
        <begin position="656"/>
        <end position="685"/>
    </location>
</feature>
<organism evidence="2 3">
    <name type="scientific">Macrostomum lignano</name>
    <dbReference type="NCBI Taxonomy" id="282301"/>
    <lineage>
        <taxon>Eukaryota</taxon>
        <taxon>Metazoa</taxon>
        <taxon>Spiralia</taxon>
        <taxon>Lophotrochozoa</taxon>
        <taxon>Platyhelminthes</taxon>
        <taxon>Rhabditophora</taxon>
        <taxon>Macrostomorpha</taxon>
        <taxon>Macrostomida</taxon>
        <taxon>Macrostomidae</taxon>
        <taxon>Macrostomum</taxon>
    </lineage>
</organism>
<reference evidence="3" key="1">
    <citation type="submission" date="2016-11" db="UniProtKB">
        <authorList>
            <consortium name="WormBaseParasite"/>
        </authorList>
    </citation>
    <scope>IDENTIFICATION</scope>
</reference>
<feature type="region of interest" description="Disordered" evidence="1">
    <location>
        <begin position="561"/>
        <end position="633"/>
    </location>
</feature>
<proteinExistence type="predicted"/>
<protein>
    <submittedName>
        <fullName evidence="3">Protein kinase domain-containing protein</fullName>
    </submittedName>
</protein>
<name>A0A1I8F4E7_9PLAT</name>
<evidence type="ECO:0000313" key="2">
    <source>
        <dbReference type="Proteomes" id="UP000095280"/>
    </source>
</evidence>
<dbReference type="Proteomes" id="UP000095280">
    <property type="component" value="Unplaced"/>
</dbReference>
<feature type="compositionally biased region" description="Basic residues" evidence="1">
    <location>
        <begin position="672"/>
        <end position="681"/>
    </location>
</feature>
<evidence type="ECO:0000313" key="3">
    <source>
        <dbReference type="WBParaSite" id="maker-unitig_20202-snap-gene-0.2-mRNA-1"/>
    </source>
</evidence>
<evidence type="ECO:0000256" key="1">
    <source>
        <dbReference type="SAM" id="MobiDB-lite"/>
    </source>
</evidence>